<evidence type="ECO:0008006" key="5">
    <source>
        <dbReference type="Google" id="ProtNLM"/>
    </source>
</evidence>
<keyword evidence="2" id="KW-0812">Transmembrane</keyword>
<keyword evidence="2" id="KW-0472">Membrane</keyword>
<dbReference type="PANTHER" id="PTHR34797:SF1">
    <property type="entry name" value="ATG8-INTERACTING PROTEIN 2"/>
    <property type="match status" value="1"/>
</dbReference>
<gene>
    <name evidence="3" type="ORF">LIER_24817</name>
</gene>
<protein>
    <recommendedName>
        <fullName evidence="5">ATG8-interacting protein 1</fullName>
    </recommendedName>
</protein>
<dbReference type="AlphaFoldDB" id="A0AAV3R8E5"/>
<evidence type="ECO:0000256" key="2">
    <source>
        <dbReference type="SAM" id="Phobius"/>
    </source>
</evidence>
<proteinExistence type="predicted"/>
<name>A0AAV3R8E5_LITER</name>
<reference evidence="3 4" key="1">
    <citation type="submission" date="2024-01" db="EMBL/GenBank/DDBJ databases">
        <title>The complete chloroplast genome sequence of Lithospermum erythrorhizon: insights into the phylogenetic relationship among Boraginaceae species and the maternal lineages of purple gromwells.</title>
        <authorList>
            <person name="Okada T."/>
            <person name="Watanabe K."/>
        </authorList>
    </citation>
    <scope>NUCLEOTIDE SEQUENCE [LARGE SCALE GENOMIC DNA]</scope>
</reference>
<evidence type="ECO:0000313" key="3">
    <source>
        <dbReference type="EMBL" id="GAA0170592.1"/>
    </source>
</evidence>
<evidence type="ECO:0000256" key="1">
    <source>
        <dbReference type="SAM" id="MobiDB-lite"/>
    </source>
</evidence>
<feature type="region of interest" description="Disordered" evidence="1">
    <location>
        <begin position="66"/>
        <end position="96"/>
    </location>
</feature>
<keyword evidence="2" id="KW-1133">Transmembrane helix</keyword>
<evidence type="ECO:0000313" key="4">
    <source>
        <dbReference type="Proteomes" id="UP001454036"/>
    </source>
</evidence>
<organism evidence="3 4">
    <name type="scientific">Lithospermum erythrorhizon</name>
    <name type="common">Purple gromwell</name>
    <name type="synonym">Lithospermum officinale var. erythrorhizon</name>
    <dbReference type="NCBI Taxonomy" id="34254"/>
    <lineage>
        <taxon>Eukaryota</taxon>
        <taxon>Viridiplantae</taxon>
        <taxon>Streptophyta</taxon>
        <taxon>Embryophyta</taxon>
        <taxon>Tracheophyta</taxon>
        <taxon>Spermatophyta</taxon>
        <taxon>Magnoliopsida</taxon>
        <taxon>eudicotyledons</taxon>
        <taxon>Gunneridae</taxon>
        <taxon>Pentapetalae</taxon>
        <taxon>asterids</taxon>
        <taxon>lamiids</taxon>
        <taxon>Boraginales</taxon>
        <taxon>Boraginaceae</taxon>
        <taxon>Boraginoideae</taxon>
        <taxon>Lithospermeae</taxon>
        <taxon>Lithospermum</taxon>
    </lineage>
</organism>
<keyword evidence="4" id="KW-1185">Reference proteome</keyword>
<dbReference type="Proteomes" id="UP001454036">
    <property type="component" value="Unassembled WGS sequence"/>
</dbReference>
<feature type="transmembrane region" description="Helical" evidence="2">
    <location>
        <begin position="218"/>
        <end position="235"/>
    </location>
</feature>
<dbReference type="PANTHER" id="PTHR34797">
    <property type="entry name" value="ATG8-INTERACTING PROTEIN 2"/>
    <property type="match status" value="1"/>
</dbReference>
<comment type="caution">
    <text evidence="3">The sequence shown here is derived from an EMBL/GenBank/DDBJ whole genome shotgun (WGS) entry which is preliminary data.</text>
</comment>
<sequence>MADNEGTQDVSRGNEWEVVSLTASAYAAAPGPNKVELSNDENGSSVSVAGKSDALLMSRHFAFPPSHHENLPLQPEDIKVGGDAGPVSADKREEKKDENLNIEELISDVYDGIPIFDEKGKILSIGDTELQGALPVCNDQSFYSAAKLSSFQSESTMIEENIVNSQSVELYDKDLDSGVPNMPMIVDKDNYDESKLPCEAWWKKHAISIYTHAKEANAFWSIFVAAAVMGLVILGQRWQQERWQVLQAKWQLSINNERTSWSLGSLSRLRDCIVGNTRHGSLTRASNSMEH</sequence>
<dbReference type="EMBL" id="BAABME010007311">
    <property type="protein sequence ID" value="GAA0170592.1"/>
    <property type="molecule type" value="Genomic_DNA"/>
</dbReference>
<feature type="compositionally biased region" description="Basic and acidic residues" evidence="1">
    <location>
        <begin position="66"/>
        <end position="80"/>
    </location>
</feature>
<dbReference type="InterPro" id="IPR040304">
    <property type="entry name" value="ATG8-IP-1/2"/>
</dbReference>
<accession>A0AAV3R8E5</accession>